<proteinExistence type="predicted"/>
<evidence type="ECO:0000313" key="1">
    <source>
        <dbReference type="EMBL" id="KAK3352425.1"/>
    </source>
</evidence>
<gene>
    <name evidence="1" type="ORF">B0T25DRAFT_185650</name>
</gene>
<name>A0AAJ0HHB1_9PEZI</name>
<accession>A0AAJ0HHB1</accession>
<reference evidence="1" key="1">
    <citation type="journal article" date="2023" name="Mol. Phylogenet. Evol.">
        <title>Genome-scale phylogeny and comparative genomics of the fungal order Sordariales.</title>
        <authorList>
            <person name="Hensen N."/>
            <person name="Bonometti L."/>
            <person name="Westerberg I."/>
            <person name="Brannstrom I.O."/>
            <person name="Guillou S."/>
            <person name="Cros-Aarteil S."/>
            <person name="Calhoun S."/>
            <person name="Haridas S."/>
            <person name="Kuo A."/>
            <person name="Mondo S."/>
            <person name="Pangilinan J."/>
            <person name="Riley R."/>
            <person name="LaButti K."/>
            <person name="Andreopoulos B."/>
            <person name="Lipzen A."/>
            <person name="Chen C."/>
            <person name="Yan M."/>
            <person name="Daum C."/>
            <person name="Ng V."/>
            <person name="Clum A."/>
            <person name="Steindorff A."/>
            <person name="Ohm R.A."/>
            <person name="Martin F."/>
            <person name="Silar P."/>
            <person name="Natvig D.O."/>
            <person name="Lalanne C."/>
            <person name="Gautier V."/>
            <person name="Ament-Velasquez S.L."/>
            <person name="Kruys A."/>
            <person name="Hutchinson M.I."/>
            <person name="Powell A.J."/>
            <person name="Barry K."/>
            <person name="Miller A.N."/>
            <person name="Grigoriev I.V."/>
            <person name="Debuchy R."/>
            <person name="Gladieux P."/>
            <person name="Hiltunen Thoren M."/>
            <person name="Johannesson H."/>
        </authorList>
    </citation>
    <scope>NUCLEOTIDE SEQUENCE</scope>
    <source>
        <strain evidence="1">CBS 955.72</strain>
    </source>
</reference>
<reference evidence="1" key="2">
    <citation type="submission" date="2023-06" db="EMBL/GenBank/DDBJ databases">
        <authorList>
            <consortium name="Lawrence Berkeley National Laboratory"/>
            <person name="Haridas S."/>
            <person name="Hensen N."/>
            <person name="Bonometti L."/>
            <person name="Westerberg I."/>
            <person name="Brannstrom I.O."/>
            <person name="Guillou S."/>
            <person name="Cros-Aarteil S."/>
            <person name="Calhoun S."/>
            <person name="Kuo A."/>
            <person name="Mondo S."/>
            <person name="Pangilinan J."/>
            <person name="Riley R."/>
            <person name="Labutti K."/>
            <person name="Andreopoulos B."/>
            <person name="Lipzen A."/>
            <person name="Chen C."/>
            <person name="Yanf M."/>
            <person name="Daum C."/>
            <person name="Ng V."/>
            <person name="Clum A."/>
            <person name="Steindorff A."/>
            <person name="Ohm R."/>
            <person name="Martin F."/>
            <person name="Silar P."/>
            <person name="Natvig D."/>
            <person name="Lalanne C."/>
            <person name="Gautier V."/>
            <person name="Ament-Velasquez S.L."/>
            <person name="Kruys A."/>
            <person name="Hutchinson M.I."/>
            <person name="Powell A.J."/>
            <person name="Barry K."/>
            <person name="Miller A.N."/>
            <person name="Grigoriev I.V."/>
            <person name="Debuchy R."/>
            <person name="Gladieux P."/>
            <person name="Thoren M.H."/>
            <person name="Johannesson H."/>
        </authorList>
    </citation>
    <scope>NUCLEOTIDE SEQUENCE</scope>
    <source>
        <strain evidence="1">CBS 955.72</strain>
    </source>
</reference>
<keyword evidence="2" id="KW-1185">Reference proteome</keyword>
<protein>
    <submittedName>
        <fullName evidence="1">Uncharacterized protein</fullName>
    </submittedName>
</protein>
<dbReference type="EMBL" id="JAUIQD010000004">
    <property type="protein sequence ID" value="KAK3352425.1"/>
    <property type="molecule type" value="Genomic_DNA"/>
</dbReference>
<organism evidence="1 2">
    <name type="scientific">Lasiosphaeria hispida</name>
    <dbReference type="NCBI Taxonomy" id="260671"/>
    <lineage>
        <taxon>Eukaryota</taxon>
        <taxon>Fungi</taxon>
        <taxon>Dikarya</taxon>
        <taxon>Ascomycota</taxon>
        <taxon>Pezizomycotina</taxon>
        <taxon>Sordariomycetes</taxon>
        <taxon>Sordariomycetidae</taxon>
        <taxon>Sordariales</taxon>
        <taxon>Lasiosphaeriaceae</taxon>
        <taxon>Lasiosphaeria</taxon>
    </lineage>
</organism>
<dbReference type="Proteomes" id="UP001275084">
    <property type="component" value="Unassembled WGS sequence"/>
</dbReference>
<comment type="caution">
    <text evidence="1">The sequence shown here is derived from an EMBL/GenBank/DDBJ whole genome shotgun (WGS) entry which is preliminary data.</text>
</comment>
<evidence type="ECO:0000313" key="2">
    <source>
        <dbReference type="Proteomes" id="UP001275084"/>
    </source>
</evidence>
<sequence>MPTVPRSISNGSHNDFIKRFTERESQKRVTKKRPKELTAAQRAGLRRQLKSVRFLKPAYADNSKINIAGILRKWKKYCESSELGPWKPAMETADKAMAMDFLDYPCDTYKITSSGTSWEYIRQCKQLYSSVPGRYMDTNDSKEIHKLHDDVLIPLYGLRPPIANGKPVLGTDDLLTFKLAHDTSVFPLEAHHV</sequence>
<dbReference type="AlphaFoldDB" id="A0AAJ0HHB1"/>